<dbReference type="PANTHER" id="PTHR10357">
    <property type="entry name" value="ALPHA-AMYLASE FAMILY MEMBER"/>
    <property type="match status" value="1"/>
</dbReference>
<protein>
    <submittedName>
        <fullName evidence="6">4-alpha-glucanotransferase</fullName>
    </submittedName>
</protein>
<dbReference type="EMBL" id="FUYH01000001">
    <property type="protein sequence ID" value="SKA75605.1"/>
    <property type="molecule type" value="Genomic_DNA"/>
</dbReference>
<gene>
    <name evidence="6" type="ORF">SAMN05443428_10157</name>
</gene>
<dbReference type="PANTHER" id="PTHR10357:SF210">
    <property type="entry name" value="MALTODEXTRIN GLUCOSIDASE"/>
    <property type="match status" value="1"/>
</dbReference>
<dbReference type="Proteomes" id="UP000190105">
    <property type="component" value="Unassembled WGS sequence"/>
</dbReference>
<accession>A0A1T4WFC2</accession>
<sequence length="660" mass="77565">MLAYHNSQDSFYRNPFGAVPVGENVLIRLSVSSSLKVKRAILRLWKDNEIKIEMRLAKTDKDFFIYEAYASCSTLGLLWYYFIIETYDKTYYYCNNDEQLGGEGVLRDSFGNSYQITVYDKNYKTPDWFKEAIVYQIFVDRFYNGNEDKRIPYRENALFHSNWYETPLYKEDEKSGVYEPKDFFGGNLLGVIKKLNYLRELGISAIYFNPIFKANSNHKYDTGDYSRIDPMFGNNEVFERLCSIAKTMGIRIILDGVFNHTGSDSIYFNKYGRYDSIGAFQSKDSPYFKWYKFIDYPNIYESWWGFDTLPNVNELEESYMDFIIRNDDSICKIWIKKGAKGWRLDVVDEIPDEFLKEFRRAVKDVDSDAVIIGEVWEDASNKESYGKKREYLLGHELDSVMNYPFRNMVIDYILYKKSAKDFKRRILSLYENYPKESFFSLLNLLGSHDVIRILTVLGEAPPESSLSKGERAEYKLPLSGREIAKKRLKLAVLIQMTFPGTPCIYYGDEAGVEGYSDPFNRRTYPWGYEDLNILCYYKKMTRIRNSFDFLKTGEFIPFDYNEDVFGFIRYIENNTDVFNNRMENGIAVILINRSKDKDYKVTIDLRKKKVSRLYDLLNYNNKIKLKDGKLTAVLHPLEGKILSSKQCYPSKKGKRDGYLF</sequence>
<dbReference type="CDD" id="cd02857">
    <property type="entry name" value="E_set_CDase_PDE_N"/>
    <property type="match status" value="1"/>
</dbReference>
<evidence type="ECO:0000256" key="4">
    <source>
        <dbReference type="SAM" id="Phobius"/>
    </source>
</evidence>
<dbReference type="SUPFAM" id="SSF81296">
    <property type="entry name" value="E set domains"/>
    <property type="match status" value="1"/>
</dbReference>
<dbReference type="GO" id="GO:0004553">
    <property type="term" value="F:hydrolase activity, hydrolyzing O-glycosyl compounds"/>
    <property type="evidence" value="ECO:0007669"/>
    <property type="project" value="InterPro"/>
</dbReference>
<feature type="transmembrane region" description="Helical" evidence="4">
    <location>
        <begin position="63"/>
        <end position="82"/>
    </location>
</feature>
<dbReference type="InterPro" id="IPR006047">
    <property type="entry name" value="GH13_cat_dom"/>
</dbReference>
<dbReference type="InterPro" id="IPR013783">
    <property type="entry name" value="Ig-like_fold"/>
</dbReference>
<keyword evidence="4" id="KW-1133">Transmembrane helix</keyword>
<dbReference type="SUPFAM" id="SSF51011">
    <property type="entry name" value="Glycosyl hydrolase domain"/>
    <property type="match status" value="1"/>
</dbReference>
<evidence type="ECO:0000256" key="2">
    <source>
        <dbReference type="ARBA" id="ARBA00022801"/>
    </source>
</evidence>
<dbReference type="InterPro" id="IPR013780">
    <property type="entry name" value="Glyco_hydro_b"/>
</dbReference>
<dbReference type="SUPFAM" id="SSF51445">
    <property type="entry name" value="(Trans)glycosidases"/>
    <property type="match status" value="1"/>
</dbReference>
<dbReference type="InterPro" id="IPR017853">
    <property type="entry name" value="GH"/>
</dbReference>
<organism evidence="6 7">
    <name type="scientific">Caloramator quimbayensis</name>
    <dbReference type="NCBI Taxonomy" id="1147123"/>
    <lineage>
        <taxon>Bacteria</taxon>
        <taxon>Bacillati</taxon>
        <taxon>Bacillota</taxon>
        <taxon>Clostridia</taxon>
        <taxon>Eubacteriales</taxon>
        <taxon>Clostridiaceae</taxon>
        <taxon>Caloramator</taxon>
    </lineage>
</organism>
<dbReference type="InterPro" id="IPR014756">
    <property type="entry name" value="Ig_E-set"/>
</dbReference>
<dbReference type="CDD" id="cd11338">
    <property type="entry name" value="AmyAc_CMD"/>
    <property type="match status" value="1"/>
</dbReference>
<evidence type="ECO:0000313" key="6">
    <source>
        <dbReference type="EMBL" id="SKA75605.1"/>
    </source>
</evidence>
<dbReference type="OrthoDB" id="9805159at2"/>
<evidence type="ECO:0000313" key="7">
    <source>
        <dbReference type="Proteomes" id="UP000190105"/>
    </source>
</evidence>
<dbReference type="Gene3D" id="3.90.400.10">
    <property type="entry name" value="Oligo-1,6-glucosidase, Domain 2"/>
    <property type="match status" value="1"/>
</dbReference>
<keyword evidence="2" id="KW-0378">Hydrolase</keyword>
<dbReference type="GO" id="GO:0005975">
    <property type="term" value="P:carbohydrate metabolic process"/>
    <property type="evidence" value="ECO:0007669"/>
    <property type="project" value="InterPro"/>
</dbReference>
<proteinExistence type="inferred from homology"/>
<dbReference type="Gene3D" id="3.20.20.80">
    <property type="entry name" value="Glycosidases"/>
    <property type="match status" value="1"/>
</dbReference>
<comment type="similarity">
    <text evidence="1">Belongs to the glycosyl hydrolase 13 family.</text>
</comment>
<name>A0A1T4WFC2_9CLOT</name>
<evidence type="ECO:0000259" key="5">
    <source>
        <dbReference type="SMART" id="SM00642"/>
    </source>
</evidence>
<evidence type="ECO:0000256" key="3">
    <source>
        <dbReference type="ARBA" id="ARBA00023295"/>
    </source>
</evidence>
<dbReference type="STRING" id="1147123.SAMN05443428_10157"/>
<dbReference type="Gene3D" id="2.60.40.10">
    <property type="entry name" value="Immunoglobulins"/>
    <property type="match status" value="1"/>
</dbReference>
<keyword evidence="4" id="KW-0472">Membrane</keyword>
<evidence type="ECO:0000256" key="1">
    <source>
        <dbReference type="ARBA" id="ARBA00008061"/>
    </source>
</evidence>
<reference evidence="7" key="1">
    <citation type="submission" date="2017-02" db="EMBL/GenBank/DDBJ databases">
        <authorList>
            <person name="Varghese N."/>
            <person name="Submissions S."/>
        </authorList>
    </citation>
    <scope>NUCLEOTIDE SEQUENCE [LARGE SCALE GENOMIC DNA]</scope>
    <source>
        <strain evidence="7">USBA 833</strain>
    </source>
</reference>
<keyword evidence="4" id="KW-0812">Transmembrane</keyword>
<feature type="domain" description="Glycosyl hydrolase family 13 catalytic" evidence="5">
    <location>
        <begin position="136"/>
        <end position="544"/>
    </location>
</feature>
<dbReference type="InterPro" id="IPR004185">
    <property type="entry name" value="Glyco_hydro_13_lg-like_dom"/>
</dbReference>
<dbReference type="Pfam" id="PF00128">
    <property type="entry name" value="Alpha-amylase"/>
    <property type="match status" value="1"/>
</dbReference>
<dbReference type="InterPro" id="IPR045857">
    <property type="entry name" value="O16G_dom_2"/>
</dbReference>
<dbReference type="Gene3D" id="2.60.40.1180">
    <property type="entry name" value="Golgi alpha-mannosidase II"/>
    <property type="match status" value="1"/>
</dbReference>
<dbReference type="GO" id="GO:0016740">
    <property type="term" value="F:transferase activity"/>
    <property type="evidence" value="ECO:0007669"/>
    <property type="project" value="UniProtKB-KW"/>
</dbReference>
<keyword evidence="3" id="KW-0326">Glycosidase</keyword>
<keyword evidence="6" id="KW-0808">Transferase</keyword>
<keyword evidence="7" id="KW-1185">Reference proteome</keyword>
<dbReference type="RefSeq" id="WP_078695102.1">
    <property type="nucleotide sequence ID" value="NZ_FUYH01000001.1"/>
</dbReference>
<dbReference type="SMART" id="SM00642">
    <property type="entry name" value="Aamy"/>
    <property type="match status" value="1"/>
</dbReference>
<dbReference type="AlphaFoldDB" id="A0A1T4WFC2"/>